<dbReference type="STRING" id="1192866.LEP1GSC133_3283"/>
<organism evidence="1 2">
    <name type="scientific">Leptospira borgpetersenii serovar Pomona str. 200901868</name>
    <dbReference type="NCBI Taxonomy" id="1192866"/>
    <lineage>
        <taxon>Bacteria</taxon>
        <taxon>Pseudomonadati</taxon>
        <taxon>Spirochaetota</taxon>
        <taxon>Spirochaetia</taxon>
        <taxon>Leptospirales</taxon>
        <taxon>Leptospiraceae</taxon>
        <taxon>Leptospira</taxon>
    </lineage>
</organism>
<reference evidence="1 2" key="1">
    <citation type="submission" date="2013-01" db="EMBL/GenBank/DDBJ databases">
        <authorList>
            <person name="Harkins D.M."/>
            <person name="Durkin A.S."/>
            <person name="Brinkac L.M."/>
            <person name="Haft D.H."/>
            <person name="Selengut J.D."/>
            <person name="Sanka R."/>
            <person name="DePew J."/>
            <person name="Purushe J."/>
            <person name="Picardeau M."/>
            <person name="Werts C."/>
            <person name="Goarant C."/>
            <person name="Vinetz J.M."/>
            <person name="Sutton G.G."/>
            <person name="Nierman W.C."/>
            <person name="Fouts D.E."/>
        </authorList>
    </citation>
    <scope>NUCLEOTIDE SEQUENCE [LARGE SCALE GENOMIC DNA]</scope>
    <source>
        <strain evidence="1 2">200901868</strain>
    </source>
</reference>
<comment type="caution">
    <text evidence="1">The sequence shown here is derived from an EMBL/GenBank/DDBJ whole genome shotgun (WGS) entry which is preliminary data.</text>
</comment>
<sequence>MSNCIFASINKLISFLKNLLGLILRFCELYQNVMIERVSSHLVVISEFLDF</sequence>
<protein>
    <submittedName>
        <fullName evidence="1">Uncharacterized protein</fullName>
    </submittedName>
</protein>
<gene>
    <name evidence="1" type="ORF">LEP1GSC133_3283</name>
</gene>
<evidence type="ECO:0000313" key="2">
    <source>
        <dbReference type="Proteomes" id="UP000012159"/>
    </source>
</evidence>
<accession>M6W2A0</accession>
<proteinExistence type="predicted"/>
<evidence type="ECO:0000313" key="1">
    <source>
        <dbReference type="EMBL" id="EMO61536.1"/>
    </source>
</evidence>
<dbReference type="Proteomes" id="UP000012159">
    <property type="component" value="Unassembled WGS sequence"/>
</dbReference>
<dbReference type="EMBL" id="AKWF02000096">
    <property type="protein sequence ID" value="EMO61536.1"/>
    <property type="molecule type" value="Genomic_DNA"/>
</dbReference>
<name>M6W2A0_LEPBO</name>
<dbReference type="AlphaFoldDB" id="M6W2A0"/>